<proteinExistence type="predicted"/>
<dbReference type="EMBL" id="CP159204">
    <property type="protein sequence ID" value="XCF15442.1"/>
    <property type="molecule type" value="Genomic_DNA"/>
</dbReference>
<reference evidence="1" key="1">
    <citation type="submission" date="2024-06" db="EMBL/GenBank/DDBJ databases">
        <title>Genome Sequence of an extremely halophilic archaeon isolated from Permian era halite, Salado Formation, Carlsbad, New Mexico: Halobacterium sp. strain NMX12-1.</title>
        <authorList>
            <person name="Sotoa L."/>
            <person name="DasSarma P."/>
            <person name="Anton B.P."/>
            <person name="Vincze T."/>
            <person name="Verma I."/>
            <person name="Eralp B."/>
            <person name="Powers D.W."/>
            <person name="Dozier B.L."/>
            <person name="Roberts R.J."/>
            <person name="DasSarma S."/>
        </authorList>
    </citation>
    <scope>NUCLEOTIDE SEQUENCE</scope>
    <source>
        <strain evidence="1">NMX12-1</strain>
    </source>
</reference>
<name>A0AAU8CB24_9EURY</name>
<dbReference type="AlphaFoldDB" id="A0AAU8CB24"/>
<dbReference type="GeneID" id="91109341"/>
<dbReference type="KEGG" id="hanx:ABSL23_09295"/>
<protein>
    <submittedName>
        <fullName evidence="1">Uncharacterized protein</fullName>
    </submittedName>
</protein>
<evidence type="ECO:0000313" key="1">
    <source>
        <dbReference type="EMBL" id="XCF15442.1"/>
    </source>
</evidence>
<sequence>MHGGGAEELLAARQRVADGVPQFGGVLAGELDGVAVDGDANLGAVGLDGD</sequence>
<accession>A0AAU8CB24</accession>
<dbReference type="RefSeq" id="WP_238324004.1">
    <property type="nucleotide sequence ID" value="NZ_CP159204.1"/>
</dbReference>
<gene>
    <name evidence="1" type="ORF">ABSL23_09295</name>
</gene>
<organism evidence="1">
    <name type="scientific">Halobacterium sp. NMX12-1</name>
    <dbReference type="NCBI Taxonomy" id="3166650"/>
    <lineage>
        <taxon>Archaea</taxon>
        <taxon>Methanobacteriati</taxon>
        <taxon>Methanobacteriota</taxon>
        <taxon>Stenosarchaea group</taxon>
        <taxon>Halobacteria</taxon>
        <taxon>Halobacteriales</taxon>
        <taxon>Halobacteriaceae</taxon>
        <taxon>Halobacterium</taxon>
    </lineage>
</organism>